<dbReference type="Gene3D" id="3.50.50.60">
    <property type="entry name" value="FAD/NAD(P)-binding domain"/>
    <property type="match status" value="1"/>
</dbReference>
<evidence type="ECO:0000256" key="3">
    <source>
        <dbReference type="ARBA" id="ARBA00022827"/>
    </source>
</evidence>
<comment type="similarity">
    <text evidence="1">Belongs to the paxM FAD-dependent monooxygenase family.</text>
</comment>
<feature type="domain" description="FAD-binding" evidence="7">
    <location>
        <begin position="314"/>
        <end position="375"/>
    </location>
</feature>
<gene>
    <name evidence="8" type="ORF">CDV56_102749</name>
</gene>
<keyword evidence="3" id="KW-0274">FAD</keyword>
<dbReference type="InterPro" id="IPR050493">
    <property type="entry name" value="FAD-dep_Monooxygenase_BioMet"/>
</dbReference>
<dbReference type="PANTHER" id="PTHR13789">
    <property type="entry name" value="MONOOXYGENASE"/>
    <property type="match status" value="1"/>
</dbReference>
<evidence type="ECO:0008006" key="10">
    <source>
        <dbReference type="Google" id="ProtNLM"/>
    </source>
</evidence>
<dbReference type="GO" id="GO:0071949">
    <property type="term" value="F:FAD binding"/>
    <property type="evidence" value="ECO:0007669"/>
    <property type="project" value="InterPro"/>
</dbReference>
<proteinExistence type="inferred from homology"/>
<dbReference type="InterPro" id="IPR036188">
    <property type="entry name" value="FAD/NAD-bd_sf"/>
</dbReference>
<dbReference type="Pfam" id="PF00890">
    <property type="entry name" value="FAD_binding_2"/>
    <property type="match status" value="1"/>
</dbReference>
<dbReference type="Proteomes" id="UP000215305">
    <property type="component" value="Unassembled WGS sequence"/>
</dbReference>
<evidence type="ECO:0000256" key="1">
    <source>
        <dbReference type="ARBA" id="ARBA00007992"/>
    </source>
</evidence>
<comment type="caution">
    <text evidence="8">The sequence shown here is derived from an EMBL/GenBank/DDBJ whole genome shotgun (WGS) entry which is preliminary data.</text>
</comment>
<dbReference type="SUPFAM" id="SSF51905">
    <property type="entry name" value="FAD/NAD(P)-binding domain"/>
    <property type="match status" value="1"/>
</dbReference>
<evidence type="ECO:0000256" key="2">
    <source>
        <dbReference type="ARBA" id="ARBA00022630"/>
    </source>
</evidence>
<dbReference type="STRING" id="41047.A0A397G5Z9"/>
<keyword evidence="2" id="KW-0285">Flavoprotein</keyword>
<dbReference type="EMBL" id="NKHU02000251">
    <property type="protein sequence ID" value="RHZ46415.1"/>
    <property type="molecule type" value="Genomic_DNA"/>
</dbReference>
<sequence>MTIPCSTGPDGVAPPNSSGIKVIVVGLGIGGLAAAIECHRKGHAVMAFDKIPVHTDTHGDLLGISTNSARVIAKWGEGAIHEILSSVKNASPATEICDTAGRTIMPADMTGYKKEDGYWVLRSMLAATLYEHALSLGIDLHVGMDAAVTDYWETDEEAGVIINGERFAADCVICCDGINSNGRQIILHEDPPLKSTKEYVFRTSFTTVELKDDPAARWILNGMDECDRGKVFKGRGLEVGFSSFENGQTIVLSDLAMEKLGRPPGSLDDVMQIIADWPIQRDFAGLLKHIPPLGVIHHPIALRDCLKTWISAGGRTIVIGDAAHSYLPIFGQGGSQAIEDAAVLAIALELSGKGNVRQALQFSCRRKPRATRISEASWAMHNDWYNQDWDAVAKDPKLLKSSRPGWVLSHDCQAYAYEEYQKVVHAMETNQEYIPTNVPADGGLGLNEKMTLTGEMTQASDVDR</sequence>
<dbReference type="PRINTS" id="PR00420">
    <property type="entry name" value="RNGMNOXGNASE"/>
</dbReference>
<keyword evidence="5" id="KW-0503">Monooxygenase</keyword>
<dbReference type="GeneID" id="38124723"/>
<reference evidence="8" key="1">
    <citation type="submission" date="2018-08" db="EMBL/GenBank/DDBJ databases">
        <title>Draft genome sequence of azole-resistant Aspergillus thermomutatus (Neosartorya pseudofischeri) strain HMR AF 39, isolated from a human nasal aspirate.</title>
        <authorList>
            <person name="Parent-Michaud M."/>
            <person name="Dufresne P.J."/>
            <person name="Fournier E."/>
            <person name="Martineau C."/>
            <person name="Moreira S."/>
            <person name="Perkins V."/>
            <person name="De Repentigny L."/>
            <person name="Dufresne S.F."/>
        </authorList>
    </citation>
    <scope>NUCLEOTIDE SEQUENCE [LARGE SCALE GENOMIC DNA]</scope>
    <source>
        <strain evidence="8">HMR AF 39</strain>
    </source>
</reference>
<dbReference type="InterPro" id="IPR002938">
    <property type="entry name" value="FAD-bd"/>
</dbReference>
<organism evidence="8 9">
    <name type="scientific">Aspergillus thermomutatus</name>
    <name type="common">Neosartorya pseudofischeri</name>
    <dbReference type="NCBI Taxonomy" id="41047"/>
    <lineage>
        <taxon>Eukaryota</taxon>
        <taxon>Fungi</taxon>
        <taxon>Dikarya</taxon>
        <taxon>Ascomycota</taxon>
        <taxon>Pezizomycotina</taxon>
        <taxon>Eurotiomycetes</taxon>
        <taxon>Eurotiomycetidae</taxon>
        <taxon>Eurotiales</taxon>
        <taxon>Aspergillaceae</taxon>
        <taxon>Aspergillus</taxon>
        <taxon>Aspergillus subgen. Fumigati</taxon>
    </lineage>
</organism>
<dbReference type="RefSeq" id="XP_026611139.1">
    <property type="nucleotide sequence ID" value="XM_026756368.1"/>
</dbReference>
<accession>A0A397G5Z9</accession>
<dbReference type="InterPro" id="IPR003953">
    <property type="entry name" value="FAD-dep_OxRdtase_2_FAD-bd"/>
</dbReference>
<evidence type="ECO:0000259" key="6">
    <source>
        <dbReference type="Pfam" id="PF00890"/>
    </source>
</evidence>
<dbReference type="AlphaFoldDB" id="A0A397G5Z9"/>
<dbReference type="GO" id="GO:0004497">
    <property type="term" value="F:monooxygenase activity"/>
    <property type="evidence" value="ECO:0007669"/>
    <property type="project" value="UniProtKB-KW"/>
</dbReference>
<dbReference type="Pfam" id="PF01494">
    <property type="entry name" value="FAD_binding_3"/>
    <property type="match status" value="1"/>
</dbReference>
<feature type="domain" description="FAD-dependent oxidoreductase 2 FAD-binding" evidence="6">
    <location>
        <begin position="22"/>
        <end position="55"/>
    </location>
</feature>
<keyword evidence="4" id="KW-0560">Oxidoreductase</keyword>
<evidence type="ECO:0000259" key="7">
    <source>
        <dbReference type="Pfam" id="PF01494"/>
    </source>
</evidence>
<protein>
    <recommendedName>
        <fullName evidence="10">FAD-binding domain-containing protein</fullName>
    </recommendedName>
</protein>
<evidence type="ECO:0000313" key="8">
    <source>
        <dbReference type="EMBL" id="RHZ46415.1"/>
    </source>
</evidence>
<evidence type="ECO:0000313" key="9">
    <source>
        <dbReference type="Proteomes" id="UP000215305"/>
    </source>
</evidence>
<evidence type="ECO:0000256" key="5">
    <source>
        <dbReference type="ARBA" id="ARBA00023033"/>
    </source>
</evidence>
<keyword evidence="9" id="KW-1185">Reference proteome</keyword>
<evidence type="ECO:0000256" key="4">
    <source>
        <dbReference type="ARBA" id="ARBA00023002"/>
    </source>
</evidence>
<dbReference type="OrthoDB" id="16820at2759"/>
<name>A0A397G5Z9_ASPTH</name>
<dbReference type="PANTHER" id="PTHR13789:SF236">
    <property type="entry name" value="MONOOXYGENASE, PUTATIVE (AFU_ORTHOLOGUE AFUA_6G12060)-RELATED"/>
    <property type="match status" value="1"/>
</dbReference>
<dbReference type="VEuPathDB" id="FungiDB:CDV56_102749"/>